<sequence>MCSINFTSLFTDKIFDWKGLLIDPIVPPLLGQDSLQVWQHENNQLLYLIQVFSIHV</sequence>
<protein>
    <submittedName>
        <fullName evidence="1">Uncharacterized protein</fullName>
    </submittedName>
</protein>
<keyword evidence="2" id="KW-1185">Reference proteome</keyword>
<reference evidence="1" key="1">
    <citation type="journal article" date="2019" name="bioRxiv">
        <title>The Genome of the Zebra Mussel, Dreissena polymorpha: A Resource for Invasive Species Research.</title>
        <authorList>
            <person name="McCartney M.A."/>
            <person name="Auch B."/>
            <person name="Kono T."/>
            <person name="Mallez S."/>
            <person name="Zhang Y."/>
            <person name="Obille A."/>
            <person name="Becker A."/>
            <person name="Abrahante J.E."/>
            <person name="Garbe J."/>
            <person name="Badalamenti J.P."/>
            <person name="Herman A."/>
            <person name="Mangelson H."/>
            <person name="Liachko I."/>
            <person name="Sullivan S."/>
            <person name="Sone E.D."/>
            <person name="Koren S."/>
            <person name="Silverstein K.A.T."/>
            <person name="Beckman K.B."/>
            <person name="Gohl D.M."/>
        </authorList>
    </citation>
    <scope>NUCLEOTIDE SEQUENCE</scope>
    <source>
        <strain evidence="1">Duluth1</strain>
        <tissue evidence="1">Whole animal</tissue>
    </source>
</reference>
<dbReference type="AlphaFoldDB" id="A0A9D4QJF9"/>
<proteinExistence type="predicted"/>
<name>A0A9D4QJF9_DREPO</name>
<comment type="caution">
    <text evidence="1">The sequence shown here is derived from an EMBL/GenBank/DDBJ whole genome shotgun (WGS) entry which is preliminary data.</text>
</comment>
<evidence type="ECO:0000313" key="2">
    <source>
        <dbReference type="Proteomes" id="UP000828390"/>
    </source>
</evidence>
<evidence type="ECO:0000313" key="1">
    <source>
        <dbReference type="EMBL" id="KAH3833803.1"/>
    </source>
</evidence>
<accession>A0A9D4QJF9</accession>
<organism evidence="1 2">
    <name type="scientific">Dreissena polymorpha</name>
    <name type="common">Zebra mussel</name>
    <name type="synonym">Mytilus polymorpha</name>
    <dbReference type="NCBI Taxonomy" id="45954"/>
    <lineage>
        <taxon>Eukaryota</taxon>
        <taxon>Metazoa</taxon>
        <taxon>Spiralia</taxon>
        <taxon>Lophotrochozoa</taxon>
        <taxon>Mollusca</taxon>
        <taxon>Bivalvia</taxon>
        <taxon>Autobranchia</taxon>
        <taxon>Heteroconchia</taxon>
        <taxon>Euheterodonta</taxon>
        <taxon>Imparidentia</taxon>
        <taxon>Neoheterodontei</taxon>
        <taxon>Myida</taxon>
        <taxon>Dreissenoidea</taxon>
        <taxon>Dreissenidae</taxon>
        <taxon>Dreissena</taxon>
    </lineage>
</organism>
<reference evidence="1" key="2">
    <citation type="submission" date="2020-11" db="EMBL/GenBank/DDBJ databases">
        <authorList>
            <person name="McCartney M.A."/>
            <person name="Auch B."/>
            <person name="Kono T."/>
            <person name="Mallez S."/>
            <person name="Becker A."/>
            <person name="Gohl D.M."/>
            <person name="Silverstein K.A.T."/>
            <person name="Koren S."/>
            <person name="Bechman K.B."/>
            <person name="Herman A."/>
            <person name="Abrahante J.E."/>
            <person name="Garbe J."/>
        </authorList>
    </citation>
    <scope>NUCLEOTIDE SEQUENCE</scope>
    <source>
        <strain evidence="1">Duluth1</strain>
        <tissue evidence="1">Whole animal</tissue>
    </source>
</reference>
<dbReference type="EMBL" id="JAIWYP010000004">
    <property type="protein sequence ID" value="KAH3833803.1"/>
    <property type="molecule type" value="Genomic_DNA"/>
</dbReference>
<dbReference type="Proteomes" id="UP000828390">
    <property type="component" value="Unassembled WGS sequence"/>
</dbReference>
<gene>
    <name evidence="1" type="ORF">DPMN_107119</name>
</gene>